<reference evidence="7 8" key="1">
    <citation type="journal article" date="2015" name="Nature">
        <title>rRNA introns, odd ribosomes, and small enigmatic genomes across a large radiation of phyla.</title>
        <authorList>
            <person name="Brown C.T."/>
            <person name="Hug L.A."/>
            <person name="Thomas B.C."/>
            <person name="Sharon I."/>
            <person name="Castelle C.J."/>
            <person name="Singh A."/>
            <person name="Wilkins M.J."/>
            <person name="Williams K.H."/>
            <person name="Banfield J.F."/>
        </authorList>
    </citation>
    <scope>NUCLEOTIDE SEQUENCE [LARGE SCALE GENOMIC DNA]</scope>
</reference>
<evidence type="ECO:0000313" key="8">
    <source>
        <dbReference type="Proteomes" id="UP000034604"/>
    </source>
</evidence>
<name>A0A0G1J835_9BACT</name>
<evidence type="ECO:0000256" key="1">
    <source>
        <dbReference type="ARBA" id="ARBA00004141"/>
    </source>
</evidence>
<keyword evidence="3 5" id="KW-1133">Transmembrane helix</keyword>
<dbReference type="PANTHER" id="PTHR10846">
    <property type="entry name" value="SODIUM/POTASSIUM/CALCIUM EXCHANGER"/>
    <property type="match status" value="1"/>
</dbReference>
<dbReference type="InterPro" id="IPR044880">
    <property type="entry name" value="NCX_ion-bd_dom_sf"/>
</dbReference>
<protein>
    <submittedName>
        <fullName evidence="7">Na+/Ca+ antiporter, CaCA family</fullName>
    </submittedName>
</protein>
<dbReference type="InterPro" id="IPR004837">
    <property type="entry name" value="NaCa_Exmemb"/>
</dbReference>
<comment type="caution">
    <text evidence="7">The sequence shown here is derived from an EMBL/GenBank/DDBJ whole genome shotgun (WGS) entry which is preliminary data.</text>
</comment>
<feature type="transmembrane region" description="Helical" evidence="5">
    <location>
        <begin position="303"/>
        <end position="321"/>
    </location>
</feature>
<dbReference type="EMBL" id="LCJA01000018">
    <property type="protein sequence ID" value="KKT67801.1"/>
    <property type="molecule type" value="Genomic_DNA"/>
</dbReference>
<dbReference type="GO" id="GO:0006874">
    <property type="term" value="P:intracellular calcium ion homeostasis"/>
    <property type="evidence" value="ECO:0007669"/>
    <property type="project" value="TreeGrafter"/>
</dbReference>
<dbReference type="GO" id="GO:0008273">
    <property type="term" value="F:calcium, potassium:sodium antiporter activity"/>
    <property type="evidence" value="ECO:0007669"/>
    <property type="project" value="TreeGrafter"/>
</dbReference>
<feature type="domain" description="Sodium/calcium exchanger membrane region" evidence="6">
    <location>
        <begin position="180"/>
        <end position="318"/>
    </location>
</feature>
<proteinExistence type="predicted"/>
<organism evidence="7 8">
    <name type="scientific">Candidatus Collierbacteria bacterium GW2011_GWB1_44_35</name>
    <dbReference type="NCBI Taxonomy" id="1618383"/>
    <lineage>
        <taxon>Bacteria</taxon>
        <taxon>Candidatus Collieribacteriota</taxon>
    </lineage>
</organism>
<feature type="transmembrane region" description="Helical" evidence="5">
    <location>
        <begin position="78"/>
        <end position="98"/>
    </location>
</feature>
<dbReference type="Proteomes" id="UP000034604">
    <property type="component" value="Unassembled WGS sequence"/>
</dbReference>
<keyword evidence="4 5" id="KW-0472">Membrane</keyword>
<evidence type="ECO:0000256" key="4">
    <source>
        <dbReference type="ARBA" id="ARBA00023136"/>
    </source>
</evidence>
<feature type="transmembrane region" description="Helical" evidence="5">
    <location>
        <begin position="6"/>
        <end position="26"/>
    </location>
</feature>
<feature type="transmembrane region" description="Helical" evidence="5">
    <location>
        <begin position="240"/>
        <end position="263"/>
    </location>
</feature>
<sequence length="322" mass="34444">MLANLLIGGALVAVMVLATGIAIDQFEKLSTDIKVKKLLLATVIIGLSTSLPELFITVTSGLSGEPQIALGDLMGANIANLSWVIGGAALVGKAIPVVGEYIREDLWITMILAMAPFLLMIDGTLGRFDGVILIFGYLLYLSDLVEKGRYRIKQAKLEKHVISKHHLKTIEGRLIHIVKMTLSLVVLGVAAAKLVGVAVNIAHGLGASTFWVGLIVVALGTTLPEVIVSLEAVKRREASLILGNLLGSVVVNSSLIMGIGAVLSPVIFDDTLTKGISGIFMVVVLGLFWLFTKTKHRLDRWEGGVLVGIYLMFVGIQFLALR</sequence>
<dbReference type="PANTHER" id="PTHR10846:SF8">
    <property type="entry name" value="INNER MEMBRANE PROTEIN YRBG"/>
    <property type="match status" value="1"/>
</dbReference>
<evidence type="ECO:0000313" key="7">
    <source>
        <dbReference type="EMBL" id="KKT67801.1"/>
    </source>
</evidence>
<evidence type="ECO:0000256" key="2">
    <source>
        <dbReference type="ARBA" id="ARBA00022692"/>
    </source>
</evidence>
<dbReference type="Gene3D" id="1.20.1420.30">
    <property type="entry name" value="NCX, central ion-binding region"/>
    <property type="match status" value="1"/>
</dbReference>
<gene>
    <name evidence="7" type="ORF">UW62_C0018G0001</name>
</gene>
<evidence type="ECO:0000259" key="6">
    <source>
        <dbReference type="Pfam" id="PF01699"/>
    </source>
</evidence>
<evidence type="ECO:0000256" key="3">
    <source>
        <dbReference type="ARBA" id="ARBA00022989"/>
    </source>
</evidence>
<feature type="transmembrane region" description="Helical" evidence="5">
    <location>
        <begin position="275"/>
        <end position="291"/>
    </location>
</feature>
<feature type="transmembrane region" description="Helical" evidence="5">
    <location>
        <begin position="182"/>
        <end position="202"/>
    </location>
</feature>
<feature type="transmembrane region" description="Helical" evidence="5">
    <location>
        <begin position="127"/>
        <end position="145"/>
    </location>
</feature>
<dbReference type="AlphaFoldDB" id="A0A0G1J835"/>
<feature type="transmembrane region" description="Helical" evidence="5">
    <location>
        <begin position="38"/>
        <end position="58"/>
    </location>
</feature>
<dbReference type="InterPro" id="IPR004481">
    <property type="entry name" value="K/Na/Ca-exchanger"/>
</dbReference>
<dbReference type="GO" id="GO:0005886">
    <property type="term" value="C:plasma membrane"/>
    <property type="evidence" value="ECO:0007669"/>
    <property type="project" value="TreeGrafter"/>
</dbReference>
<dbReference type="GO" id="GO:0005262">
    <property type="term" value="F:calcium channel activity"/>
    <property type="evidence" value="ECO:0007669"/>
    <property type="project" value="TreeGrafter"/>
</dbReference>
<feature type="domain" description="Sodium/calcium exchanger membrane region" evidence="6">
    <location>
        <begin position="10"/>
        <end position="141"/>
    </location>
</feature>
<feature type="transmembrane region" description="Helical" evidence="5">
    <location>
        <begin position="208"/>
        <end position="228"/>
    </location>
</feature>
<dbReference type="Pfam" id="PF01699">
    <property type="entry name" value="Na_Ca_ex"/>
    <property type="match status" value="2"/>
</dbReference>
<accession>A0A0G1J835</accession>
<comment type="subcellular location">
    <subcellularLocation>
        <location evidence="1">Membrane</location>
        <topology evidence="1">Multi-pass membrane protein</topology>
    </subcellularLocation>
</comment>
<evidence type="ECO:0000256" key="5">
    <source>
        <dbReference type="SAM" id="Phobius"/>
    </source>
</evidence>
<keyword evidence="2 5" id="KW-0812">Transmembrane</keyword>